<reference evidence="1 2" key="1">
    <citation type="submission" date="2024-10" db="EMBL/GenBank/DDBJ databases">
        <title>Updated reference genomes for cyclostephanoid diatoms.</title>
        <authorList>
            <person name="Roberts W.R."/>
            <person name="Alverson A.J."/>
        </authorList>
    </citation>
    <scope>NUCLEOTIDE SEQUENCE [LARGE SCALE GENOMIC DNA]</scope>
    <source>
        <strain evidence="1 2">AJA010-31</strain>
    </source>
</reference>
<dbReference type="Proteomes" id="UP001530400">
    <property type="component" value="Unassembled WGS sequence"/>
</dbReference>
<keyword evidence="2" id="KW-1185">Reference proteome</keyword>
<gene>
    <name evidence="1" type="ORF">ACHAWO_006287</name>
</gene>
<organism evidence="1 2">
    <name type="scientific">Cyclotella atomus</name>
    <dbReference type="NCBI Taxonomy" id="382360"/>
    <lineage>
        <taxon>Eukaryota</taxon>
        <taxon>Sar</taxon>
        <taxon>Stramenopiles</taxon>
        <taxon>Ochrophyta</taxon>
        <taxon>Bacillariophyta</taxon>
        <taxon>Coscinodiscophyceae</taxon>
        <taxon>Thalassiosirophycidae</taxon>
        <taxon>Stephanodiscales</taxon>
        <taxon>Stephanodiscaceae</taxon>
        <taxon>Cyclotella</taxon>
    </lineage>
</organism>
<accession>A0ABD3QCP2</accession>
<dbReference type="AlphaFoldDB" id="A0ABD3QCP2"/>
<evidence type="ECO:0000313" key="2">
    <source>
        <dbReference type="Proteomes" id="UP001530400"/>
    </source>
</evidence>
<proteinExistence type="predicted"/>
<comment type="caution">
    <text evidence="1">The sequence shown here is derived from an EMBL/GenBank/DDBJ whole genome shotgun (WGS) entry which is preliminary data.</text>
</comment>
<protein>
    <submittedName>
        <fullName evidence="1">Uncharacterized protein</fullName>
    </submittedName>
</protein>
<name>A0ABD3QCP2_9STRA</name>
<sequence>MGLDVNRCYTWDVTFISDLGPLPLIVPDDLDLKGTVASMSVAKAAVGAIPPYDGPDYGSRLISDSNSDLSVVIPDLKQGIPPILC</sequence>
<dbReference type="EMBL" id="JALLPJ020000235">
    <property type="protein sequence ID" value="KAL3797905.1"/>
    <property type="molecule type" value="Genomic_DNA"/>
</dbReference>
<evidence type="ECO:0000313" key="1">
    <source>
        <dbReference type="EMBL" id="KAL3797905.1"/>
    </source>
</evidence>